<dbReference type="Gene3D" id="1.10.30.50">
    <property type="match status" value="1"/>
</dbReference>
<sequence length="210" mass="24647">MISKAVDYCKADQLLICAYKAIQDKLKDPNYWSHVELEKLKKRAKEHYIEEQKTHCCYCNMHQNSKNHRIWDLEHIAPRAKYAHFMFEPKNLAAACPDCNTHKGDKEVLVNTRRRTYPTKSEDFKIVHPHYDKYTDHIKHRRFVYVPVTKKGKYTIYLCDLLRFTVDFIGASGSASDNSFEDEMDAAFNAEDNQDLADLALELIELQLKK</sequence>
<dbReference type="AlphaFoldDB" id="A0A853ZUQ2"/>
<comment type="caution">
    <text evidence="1">The sequence shown here is derived from an EMBL/GenBank/DDBJ whole genome shotgun (WGS) entry which is preliminary data.</text>
</comment>
<proteinExistence type="predicted"/>
<organism evidence="1 2">
    <name type="scientific">Pseudomonas versuta</name>
    <dbReference type="NCBI Taxonomy" id="1788301"/>
    <lineage>
        <taxon>Bacteria</taxon>
        <taxon>Pseudomonadati</taxon>
        <taxon>Pseudomonadota</taxon>
        <taxon>Gammaproteobacteria</taxon>
        <taxon>Pseudomonadales</taxon>
        <taxon>Pseudomonadaceae</taxon>
        <taxon>Pseudomonas</taxon>
    </lineage>
</organism>
<dbReference type="Proteomes" id="UP000185990">
    <property type="component" value="Unassembled WGS sequence"/>
</dbReference>
<dbReference type="EMBL" id="MPJD01000018">
    <property type="protein sequence ID" value="OKA24036.1"/>
    <property type="molecule type" value="Genomic_DNA"/>
</dbReference>
<name>A0A853ZUQ2_9PSED</name>
<evidence type="ECO:0008006" key="3">
    <source>
        <dbReference type="Google" id="ProtNLM"/>
    </source>
</evidence>
<evidence type="ECO:0000313" key="1">
    <source>
        <dbReference type="EMBL" id="OKA24036.1"/>
    </source>
</evidence>
<dbReference type="RefSeq" id="WP_073509707.1">
    <property type="nucleotide sequence ID" value="NZ_MPJD01000018.1"/>
</dbReference>
<protein>
    <recommendedName>
        <fullName evidence="3">HNH endonuclease</fullName>
    </recommendedName>
</protein>
<reference evidence="1 2" key="1">
    <citation type="submission" date="2016-11" db="EMBL/GenBank/DDBJ databases">
        <title>Draft genome of Pseudomonas versuta A4R1.12.</title>
        <authorList>
            <person name="See-Too W.-S."/>
        </authorList>
    </citation>
    <scope>NUCLEOTIDE SEQUENCE [LARGE SCALE GENOMIC DNA]</scope>
    <source>
        <strain evidence="1 2">A4R1.12</strain>
    </source>
</reference>
<gene>
    <name evidence="1" type="ORF">BOH74_12145</name>
</gene>
<accession>A0A853ZUQ2</accession>
<evidence type="ECO:0000313" key="2">
    <source>
        <dbReference type="Proteomes" id="UP000185990"/>
    </source>
</evidence>